<organism evidence="12 13">
    <name type="scientific">Celeribacter persicus</name>
    <dbReference type="NCBI Taxonomy" id="1651082"/>
    <lineage>
        <taxon>Bacteria</taxon>
        <taxon>Pseudomonadati</taxon>
        <taxon>Pseudomonadota</taxon>
        <taxon>Alphaproteobacteria</taxon>
        <taxon>Rhodobacterales</taxon>
        <taxon>Roseobacteraceae</taxon>
        <taxon>Celeribacter</taxon>
    </lineage>
</organism>
<dbReference type="FunFam" id="1.10.287.3510:FF:000001">
    <property type="entry name" value="NADH-quinone oxidoreductase subunit K"/>
    <property type="match status" value="1"/>
</dbReference>
<dbReference type="Pfam" id="PF00420">
    <property type="entry name" value="Oxidored_q2"/>
    <property type="match status" value="1"/>
</dbReference>
<dbReference type="InterPro" id="IPR039428">
    <property type="entry name" value="NUOK/Mnh_C1-like"/>
</dbReference>
<accession>A0A2T5HLU2</accession>
<feature type="transmembrane region" description="Helical" evidence="11">
    <location>
        <begin position="64"/>
        <end position="88"/>
    </location>
</feature>
<evidence type="ECO:0000313" key="12">
    <source>
        <dbReference type="EMBL" id="PTQ72547.1"/>
    </source>
</evidence>
<evidence type="ECO:0000256" key="1">
    <source>
        <dbReference type="ARBA" id="ARBA00002378"/>
    </source>
</evidence>
<feature type="transmembrane region" description="Helical" evidence="11">
    <location>
        <begin position="31"/>
        <end position="52"/>
    </location>
</feature>
<dbReference type="GO" id="GO:0042773">
    <property type="term" value="P:ATP synthesis coupled electron transport"/>
    <property type="evidence" value="ECO:0007669"/>
    <property type="project" value="InterPro"/>
</dbReference>
<reference evidence="12 13" key="1">
    <citation type="submission" date="2018-04" db="EMBL/GenBank/DDBJ databases">
        <title>Genomic Encyclopedia of Archaeal and Bacterial Type Strains, Phase II (KMG-II): from individual species to whole genera.</title>
        <authorList>
            <person name="Goeker M."/>
        </authorList>
    </citation>
    <scope>NUCLEOTIDE SEQUENCE [LARGE SCALE GENOMIC DNA]</scope>
    <source>
        <strain evidence="12 13">DSM 100434</strain>
    </source>
</reference>
<evidence type="ECO:0000256" key="8">
    <source>
        <dbReference type="ARBA" id="ARBA00022989"/>
    </source>
</evidence>
<dbReference type="InterPro" id="IPR001133">
    <property type="entry name" value="NADH_UbQ_OxRdtase_chain4L/K"/>
</dbReference>
<proteinExistence type="inferred from homology"/>
<feature type="transmembrane region" description="Helical" evidence="11">
    <location>
        <begin position="6"/>
        <end position="24"/>
    </location>
</feature>
<evidence type="ECO:0000256" key="11">
    <source>
        <dbReference type="HAMAP-Rule" id="MF_01456"/>
    </source>
</evidence>
<gene>
    <name evidence="11" type="primary">nuoK</name>
    <name evidence="12" type="ORF">C8N42_10656</name>
</gene>
<dbReference type="AlphaFoldDB" id="A0A2T5HLU2"/>
<keyword evidence="7 11" id="KW-1278">Translocase</keyword>
<evidence type="ECO:0000256" key="5">
    <source>
        <dbReference type="ARBA" id="ARBA00022692"/>
    </source>
</evidence>
<evidence type="ECO:0000313" key="13">
    <source>
        <dbReference type="Proteomes" id="UP000244077"/>
    </source>
</evidence>
<keyword evidence="11" id="KW-1003">Cell membrane</keyword>
<comment type="subcellular location">
    <subcellularLocation>
        <location evidence="11">Cell membrane</location>
        <topology evidence="11">Multi-pass membrane protein</topology>
    </subcellularLocation>
    <subcellularLocation>
        <location evidence="2">Membrane</location>
        <topology evidence="2">Multi-pass membrane protein</topology>
    </subcellularLocation>
</comment>
<dbReference type="Proteomes" id="UP000244077">
    <property type="component" value="Unassembled WGS sequence"/>
</dbReference>
<dbReference type="GO" id="GO:0030964">
    <property type="term" value="C:NADH dehydrogenase complex"/>
    <property type="evidence" value="ECO:0007669"/>
    <property type="project" value="TreeGrafter"/>
</dbReference>
<name>A0A2T5HLU2_9RHOB</name>
<evidence type="ECO:0000256" key="4">
    <source>
        <dbReference type="ARBA" id="ARBA00022448"/>
    </source>
</evidence>
<dbReference type="EC" id="7.1.1.-" evidence="11"/>
<evidence type="ECO:0000256" key="9">
    <source>
        <dbReference type="ARBA" id="ARBA00023027"/>
    </source>
</evidence>
<dbReference type="EMBL" id="QAOH01000006">
    <property type="protein sequence ID" value="PTQ72547.1"/>
    <property type="molecule type" value="Genomic_DNA"/>
</dbReference>
<sequence length="104" mass="11115">MVGLEHYLTVAAALFVIGIFGLFLNRKNIIIILMSIEMILLSVNINLVAFSSSTVGLGDLTGQIFTMLVLTVAAAEAAIGLAILVSFFRNRGTIDVEDVNVMKG</sequence>
<comment type="catalytic activity">
    <reaction evidence="11">
        <text>a quinone + NADH + 5 H(+)(in) = a quinol + NAD(+) + 4 H(+)(out)</text>
        <dbReference type="Rhea" id="RHEA:57888"/>
        <dbReference type="ChEBI" id="CHEBI:15378"/>
        <dbReference type="ChEBI" id="CHEBI:24646"/>
        <dbReference type="ChEBI" id="CHEBI:57540"/>
        <dbReference type="ChEBI" id="CHEBI:57945"/>
        <dbReference type="ChEBI" id="CHEBI:132124"/>
    </reaction>
</comment>
<protein>
    <recommendedName>
        <fullName evidence="11">NADH-quinone oxidoreductase subunit K</fullName>
        <ecNumber evidence="11">7.1.1.-</ecNumber>
    </recommendedName>
    <alternativeName>
        <fullName evidence="11">NADH dehydrogenase I subunit K</fullName>
    </alternativeName>
    <alternativeName>
        <fullName evidence="11">NDH-1 subunit K</fullName>
    </alternativeName>
</protein>
<keyword evidence="5 11" id="KW-0812">Transmembrane</keyword>
<comment type="function">
    <text evidence="1 11">NDH-1 shuttles electrons from NADH, via FMN and iron-sulfur (Fe-S) centers, to quinones in the respiratory chain. The immediate electron acceptor for the enzyme in this species is believed to be ubiquinone. Couples the redox reaction to proton translocation (for every two electrons transferred, four hydrogen ions are translocated across the cytoplasmic membrane), and thus conserves the redox energy in a proton gradient.</text>
</comment>
<evidence type="ECO:0000256" key="2">
    <source>
        <dbReference type="ARBA" id="ARBA00004141"/>
    </source>
</evidence>
<comment type="subunit">
    <text evidence="11">NDH-1 is composed of 14 different subunits. Subunits NuoA, H, J, K, L, M, N constitute the membrane sector of the complex.</text>
</comment>
<evidence type="ECO:0000256" key="7">
    <source>
        <dbReference type="ARBA" id="ARBA00022967"/>
    </source>
</evidence>
<keyword evidence="8 11" id="KW-1133">Transmembrane helix</keyword>
<dbReference type="PANTHER" id="PTHR11434">
    <property type="entry name" value="NADH-UBIQUINONE OXIDOREDUCTASE SUBUNIT ND4L"/>
    <property type="match status" value="1"/>
</dbReference>
<keyword evidence="6 11" id="KW-0874">Quinone</keyword>
<dbReference type="Gene3D" id="1.10.287.3510">
    <property type="match status" value="1"/>
</dbReference>
<dbReference type="PANTHER" id="PTHR11434:SF21">
    <property type="entry name" value="NADH DEHYDROGENASE SUBUNIT 4L-RELATED"/>
    <property type="match status" value="1"/>
</dbReference>
<dbReference type="NCBIfam" id="NF004323">
    <property type="entry name" value="PRK05715.1-5"/>
    <property type="match status" value="1"/>
</dbReference>
<evidence type="ECO:0000256" key="6">
    <source>
        <dbReference type="ARBA" id="ARBA00022719"/>
    </source>
</evidence>
<dbReference type="RefSeq" id="WP_107816311.1">
    <property type="nucleotide sequence ID" value="NZ_QAOH01000006.1"/>
</dbReference>
<dbReference type="HAMAP" id="MF_01456">
    <property type="entry name" value="NDH1_NuoK"/>
    <property type="match status" value="1"/>
</dbReference>
<keyword evidence="10 11" id="KW-0472">Membrane</keyword>
<dbReference type="NCBIfam" id="NF004321">
    <property type="entry name" value="PRK05715.1-3"/>
    <property type="match status" value="1"/>
</dbReference>
<keyword evidence="4 11" id="KW-0813">Transport</keyword>
<evidence type="ECO:0000256" key="10">
    <source>
        <dbReference type="ARBA" id="ARBA00023136"/>
    </source>
</evidence>
<keyword evidence="9 11" id="KW-0520">NAD</keyword>
<dbReference type="NCBIfam" id="NF004320">
    <property type="entry name" value="PRK05715.1-2"/>
    <property type="match status" value="1"/>
</dbReference>
<keyword evidence="11" id="KW-0830">Ubiquinone</keyword>
<dbReference type="GO" id="GO:0048038">
    <property type="term" value="F:quinone binding"/>
    <property type="evidence" value="ECO:0007669"/>
    <property type="project" value="UniProtKB-KW"/>
</dbReference>
<comment type="similarity">
    <text evidence="3 11">Belongs to the complex I subunit 4L family.</text>
</comment>
<comment type="caution">
    <text evidence="12">The sequence shown here is derived from an EMBL/GenBank/DDBJ whole genome shotgun (WGS) entry which is preliminary data.</text>
</comment>
<dbReference type="GO" id="GO:0005886">
    <property type="term" value="C:plasma membrane"/>
    <property type="evidence" value="ECO:0007669"/>
    <property type="project" value="UniProtKB-SubCell"/>
</dbReference>
<evidence type="ECO:0000256" key="3">
    <source>
        <dbReference type="ARBA" id="ARBA00010519"/>
    </source>
</evidence>
<dbReference type="GO" id="GO:0050136">
    <property type="term" value="F:NADH dehydrogenase (quinone) (non-electrogenic) activity"/>
    <property type="evidence" value="ECO:0007669"/>
    <property type="project" value="UniProtKB-UniRule"/>
</dbReference>
<keyword evidence="13" id="KW-1185">Reference proteome</keyword>